<dbReference type="InterPro" id="IPR049810">
    <property type="entry name" value="S6_alt_immun-like"/>
</dbReference>
<dbReference type="NCBIfam" id="NF040643">
    <property type="entry name" value="S6_alt_immun"/>
    <property type="match status" value="1"/>
</dbReference>
<accession>A0ABY6FFD2</accession>
<gene>
    <name evidence="1" type="ORF">K3169_01135</name>
</gene>
<sequence length="79" mass="8656">MHLHIFGFLRNSSEDDSLKFQLKIDSSFDEIILQHLGQPSLDAMAEGDLLLEGDQVLQLASIIGQPLPTDLKLVIGVVA</sequence>
<organism evidence="1 2">
    <name type="scientific">Pseudomonas phytophila</name>
    <dbReference type="NCBI Taxonomy" id="2867264"/>
    <lineage>
        <taxon>Bacteria</taxon>
        <taxon>Pseudomonadati</taxon>
        <taxon>Pseudomonadota</taxon>
        <taxon>Gammaproteobacteria</taxon>
        <taxon>Pseudomonadales</taxon>
        <taxon>Pseudomonadaceae</taxon>
        <taxon>Pseudomonas</taxon>
    </lineage>
</organism>
<dbReference type="RefSeq" id="WP_263269580.1">
    <property type="nucleotide sequence ID" value="NZ_CP081201.1"/>
</dbReference>
<evidence type="ECO:0000313" key="2">
    <source>
        <dbReference type="Proteomes" id="UP001063228"/>
    </source>
</evidence>
<dbReference type="Proteomes" id="UP001063228">
    <property type="component" value="Chromosome"/>
</dbReference>
<evidence type="ECO:0000313" key="1">
    <source>
        <dbReference type="EMBL" id="UXZ96554.1"/>
    </source>
</evidence>
<name>A0ABY6FFD2_9PSED</name>
<protein>
    <submittedName>
        <fullName evidence="1">Uncharacterized protein</fullName>
    </submittedName>
</protein>
<proteinExistence type="predicted"/>
<keyword evidence="2" id="KW-1185">Reference proteome</keyword>
<reference evidence="1" key="1">
    <citation type="submission" date="2021-08" db="EMBL/GenBank/DDBJ databases">
        <title>Complete genome sequence of Pseudomonas phytophila.</title>
        <authorList>
            <person name="Weir B.S."/>
            <person name="Templeton M.D."/>
            <person name="Arshed S."/>
            <person name="Andersen M.T."/>
            <person name="Jayaraman J."/>
        </authorList>
    </citation>
    <scope>NUCLEOTIDE SEQUENCE</scope>
    <source>
        <strain evidence="1">ICMP 23753</strain>
    </source>
</reference>
<dbReference type="EMBL" id="CP081201">
    <property type="protein sequence ID" value="UXZ96554.1"/>
    <property type="molecule type" value="Genomic_DNA"/>
</dbReference>